<evidence type="ECO:0008006" key="5">
    <source>
        <dbReference type="Google" id="ProtNLM"/>
    </source>
</evidence>
<sequence>MNSISRRTLLRCAQSLCALTLTAVTACSPLSDTASNPNTINILTYAGLFQDSYRQAVVDPFLEANPGYEVNLLSASGSSEMLANLRADGSSGQFDVVIMDTSVADTAIAEGRFAKLSADGIPNLDNVIDRAVNASGYGPALTFDSIVLMYNPVELGFTPDSWNSLWDDRATQIALPSPPSLMAIGWIAIMADVMGVDYKQDVGTVLDRMAELRPRVSTFDPSPEQYTLVQSGAASISIGWNARARSYASESGGALAVANTEGSIFQTNTINITESSSNAEAAQLFTNYALDAQTQSRFSQLMPYAPSVEGVTLPPEVESVILRADSPDAIPFDWPWLTAQVRDQWGADWRSEVVGG</sequence>
<accession>A0A1Y0BWK5</accession>
<organism evidence="3 4">
    <name type="scientific">Mycobacterium dioxanotrophicus</name>
    <dbReference type="NCBI Taxonomy" id="482462"/>
    <lineage>
        <taxon>Bacteria</taxon>
        <taxon>Bacillati</taxon>
        <taxon>Actinomycetota</taxon>
        <taxon>Actinomycetes</taxon>
        <taxon>Mycobacteriales</taxon>
        <taxon>Mycobacteriaceae</taxon>
        <taxon>Mycobacterium</taxon>
    </lineage>
</organism>
<dbReference type="PROSITE" id="PS51257">
    <property type="entry name" value="PROKAR_LIPOPROTEIN"/>
    <property type="match status" value="1"/>
</dbReference>
<dbReference type="Pfam" id="PF13416">
    <property type="entry name" value="SBP_bac_8"/>
    <property type="match status" value="1"/>
</dbReference>
<reference evidence="3 4" key="1">
    <citation type="submission" date="2017-04" db="EMBL/GenBank/DDBJ databases">
        <title>Whole Genome Sequence of 1,4-Dioxane Degrading Bacterium Mycobacterium dioxanotrophicus PH-06.</title>
        <authorList>
            <person name="He Y."/>
        </authorList>
    </citation>
    <scope>NUCLEOTIDE SEQUENCE [LARGE SCALE GENOMIC DNA]</scope>
    <source>
        <strain evidence="3 4">PH-06</strain>
    </source>
</reference>
<dbReference type="RefSeq" id="WP_087072445.1">
    <property type="nucleotide sequence ID" value="NZ_CP020809.1"/>
</dbReference>
<evidence type="ECO:0000313" key="4">
    <source>
        <dbReference type="Proteomes" id="UP000195331"/>
    </source>
</evidence>
<dbReference type="SUPFAM" id="SSF53850">
    <property type="entry name" value="Periplasmic binding protein-like II"/>
    <property type="match status" value="1"/>
</dbReference>
<feature type="chain" id="PRO_5012801599" description="ABC transporter substrate-binding protein" evidence="2">
    <location>
        <begin position="27"/>
        <end position="356"/>
    </location>
</feature>
<dbReference type="PANTHER" id="PTHR30006">
    <property type="entry name" value="THIAMINE-BINDING PERIPLASMIC PROTEIN-RELATED"/>
    <property type="match status" value="1"/>
</dbReference>
<dbReference type="EMBL" id="CP020809">
    <property type="protein sequence ID" value="ART67285.1"/>
    <property type="molecule type" value="Genomic_DNA"/>
</dbReference>
<dbReference type="GO" id="GO:0030976">
    <property type="term" value="F:thiamine pyrophosphate binding"/>
    <property type="evidence" value="ECO:0007669"/>
    <property type="project" value="TreeGrafter"/>
</dbReference>
<dbReference type="GO" id="GO:0030975">
    <property type="term" value="F:thiamine binding"/>
    <property type="evidence" value="ECO:0007669"/>
    <property type="project" value="TreeGrafter"/>
</dbReference>
<dbReference type="Gene3D" id="3.40.190.10">
    <property type="entry name" value="Periplasmic binding protein-like II"/>
    <property type="match status" value="2"/>
</dbReference>
<dbReference type="AlphaFoldDB" id="A0A1Y0BWK5"/>
<evidence type="ECO:0000256" key="1">
    <source>
        <dbReference type="ARBA" id="ARBA00022729"/>
    </source>
</evidence>
<evidence type="ECO:0000313" key="3">
    <source>
        <dbReference type="EMBL" id="ART67285.1"/>
    </source>
</evidence>
<name>A0A1Y0BWK5_9MYCO</name>
<keyword evidence="1 2" id="KW-0732">Signal</keyword>
<dbReference type="GO" id="GO:0030288">
    <property type="term" value="C:outer membrane-bounded periplasmic space"/>
    <property type="evidence" value="ECO:0007669"/>
    <property type="project" value="TreeGrafter"/>
</dbReference>
<proteinExistence type="predicted"/>
<keyword evidence="4" id="KW-1185">Reference proteome</keyword>
<feature type="signal peptide" evidence="2">
    <location>
        <begin position="1"/>
        <end position="26"/>
    </location>
</feature>
<evidence type="ECO:0000256" key="2">
    <source>
        <dbReference type="SAM" id="SignalP"/>
    </source>
</evidence>
<dbReference type="InterPro" id="IPR006059">
    <property type="entry name" value="SBP"/>
</dbReference>
<dbReference type="PANTHER" id="PTHR30006:SF2">
    <property type="entry name" value="ABC TRANSPORTER SUBSTRATE-BINDING PROTEIN"/>
    <property type="match status" value="1"/>
</dbReference>
<dbReference type="Proteomes" id="UP000195331">
    <property type="component" value="Chromosome"/>
</dbReference>
<dbReference type="GO" id="GO:0015888">
    <property type="term" value="P:thiamine transport"/>
    <property type="evidence" value="ECO:0007669"/>
    <property type="project" value="TreeGrafter"/>
</dbReference>
<protein>
    <recommendedName>
        <fullName evidence="5">ABC transporter substrate-binding protein</fullName>
    </recommendedName>
</protein>
<dbReference type="KEGG" id="mdx:BTO20_00405"/>
<gene>
    <name evidence="3" type="ORF">BTO20_00405</name>
</gene>